<dbReference type="AlphaFoldDB" id="A0A0C2FEQ4"/>
<gene>
    <name evidence="1" type="ORF">ANCDUO_22890</name>
</gene>
<protein>
    <submittedName>
        <fullName evidence="1">Uncharacterized protein</fullName>
    </submittedName>
</protein>
<keyword evidence="2" id="KW-1185">Reference proteome</keyword>
<name>A0A0C2FEQ4_9BILA</name>
<dbReference type="EMBL" id="KN768148">
    <property type="protein sequence ID" value="KIH47055.1"/>
    <property type="molecule type" value="Genomic_DNA"/>
</dbReference>
<organism evidence="1 2">
    <name type="scientific">Ancylostoma duodenale</name>
    <dbReference type="NCBI Taxonomy" id="51022"/>
    <lineage>
        <taxon>Eukaryota</taxon>
        <taxon>Metazoa</taxon>
        <taxon>Ecdysozoa</taxon>
        <taxon>Nematoda</taxon>
        <taxon>Chromadorea</taxon>
        <taxon>Rhabditida</taxon>
        <taxon>Rhabditina</taxon>
        <taxon>Rhabditomorpha</taxon>
        <taxon>Strongyloidea</taxon>
        <taxon>Ancylostomatidae</taxon>
        <taxon>Ancylostomatinae</taxon>
        <taxon>Ancylostoma</taxon>
    </lineage>
</organism>
<sequence length="76" mass="8541">MQVRVLKWPGDERSTGCSSEALADCLYLRVTLPKKNEDGNDVSDAVTHVPLVLHNFSADAEIEFQNLLRFCVYNEA</sequence>
<evidence type="ECO:0000313" key="2">
    <source>
        <dbReference type="Proteomes" id="UP000054047"/>
    </source>
</evidence>
<dbReference type="OrthoDB" id="10514231at2759"/>
<proteinExistence type="predicted"/>
<accession>A0A0C2FEQ4</accession>
<evidence type="ECO:0000313" key="1">
    <source>
        <dbReference type="EMBL" id="KIH47055.1"/>
    </source>
</evidence>
<reference evidence="1 2" key="1">
    <citation type="submission" date="2013-12" db="EMBL/GenBank/DDBJ databases">
        <title>Draft genome of the parsitic nematode Ancylostoma duodenale.</title>
        <authorList>
            <person name="Mitreva M."/>
        </authorList>
    </citation>
    <scope>NUCLEOTIDE SEQUENCE [LARGE SCALE GENOMIC DNA]</scope>
    <source>
        <strain evidence="1 2">Zhejiang</strain>
    </source>
</reference>
<dbReference type="Proteomes" id="UP000054047">
    <property type="component" value="Unassembled WGS sequence"/>
</dbReference>